<dbReference type="AlphaFoldDB" id="A0A8C4XC48"/>
<dbReference type="PANTHER" id="PTHR34343:SF1">
    <property type="entry name" value="SEROLOGICALLY DEFINED COLON CANCER ANTIGEN 8"/>
    <property type="match status" value="1"/>
</dbReference>
<protein>
    <submittedName>
        <fullName evidence="3">SHH signaling and ciliogenesis regulator sdccag8</fullName>
    </submittedName>
</protein>
<dbReference type="Pfam" id="PF15964">
    <property type="entry name" value="CCCAP"/>
    <property type="match status" value="1"/>
</dbReference>
<gene>
    <name evidence="3" type="primary">sdccag8</name>
</gene>
<feature type="region of interest" description="Disordered" evidence="2">
    <location>
        <begin position="95"/>
        <end position="118"/>
    </location>
</feature>
<feature type="region of interest" description="Disordered" evidence="2">
    <location>
        <begin position="41"/>
        <end position="69"/>
    </location>
</feature>
<dbReference type="GO" id="GO:0001764">
    <property type="term" value="P:neuron migration"/>
    <property type="evidence" value="ECO:0007669"/>
    <property type="project" value="TreeGrafter"/>
</dbReference>
<evidence type="ECO:0000256" key="1">
    <source>
        <dbReference type="SAM" id="Coils"/>
    </source>
</evidence>
<evidence type="ECO:0000313" key="3">
    <source>
        <dbReference type="Ensembl" id="ENSECRP00000020070.1"/>
    </source>
</evidence>
<evidence type="ECO:0000256" key="2">
    <source>
        <dbReference type="SAM" id="MobiDB-lite"/>
    </source>
</evidence>
<reference evidence="3" key="2">
    <citation type="submission" date="2025-08" db="UniProtKB">
        <authorList>
            <consortium name="Ensembl"/>
        </authorList>
    </citation>
    <scope>IDENTIFICATION</scope>
</reference>
<evidence type="ECO:0000313" key="4">
    <source>
        <dbReference type="Proteomes" id="UP000694620"/>
    </source>
</evidence>
<keyword evidence="1" id="KW-0175">Coiled coil</keyword>
<reference evidence="3" key="3">
    <citation type="submission" date="2025-09" db="UniProtKB">
        <authorList>
            <consortium name="Ensembl"/>
        </authorList>
    </citation>
    <scope>IDENTIFICATION</scope>
</reference>
<name>A0A8C4XC48_ERPCA</name>
<feature type="coiled-coil region" evidence="1">
    <location>
        <begin position="302"/>
        <end position="531"/>
    </location>
</feature>
<dbReference type="GO" id="GO:0030010">
    <property type="term" value="P:establishment of cell polarity"/>
    <property type="evidence" value="ECO:0007669"/>
    <property type="project" value="TreeGrafter"/>
</dbReference>
<dbReference type="GO" id="GO:0007098">
    <property type="term" value="P:centrosome cycle"/>
    <property type="evidence" value="ECO:0007669"/>
    <property type="project" value="InterPro"/>
</dbReference>
<dbReference type="InterPro" id="IPR031887">
    <property type="entry name" value="SDCCAG8"/>
</dbReference>
<proteinExistence type="predicted"/>
<dbReference type="GO" id="GO:0005814">
    <property type="term" value="C:centriole"/>
    <property type="evidence" value="ECO:0007669"/>
    <property type="project" value="TreeGrafter"/>
</dbReference>
<accession>A0A8C4XC48</accession>
<dbReference type="PANTHER" id="PTHR34343">
    <property type="entry name" value="SEROLOGICALLY DEFINED COLON CANCER ANTIGEN 8"/>
    <property type="match status" value="1"/>
</dbReference>
<dbReference type="Proteomes" id="UP000694620">
    <property type="component" value="Chromosome 15"/>
</dbReference>
<reference evidence="3" key="1">
    <citation type="submission" date="2021-06" db="EMBL/GenBank/DDBJ databases">
        <authorList>
            <consortium name="Wellcome Sanger Institute Data Sharing"/>
        </authorList>
    </citation>
    <scope>NUCLEOTIDE SEQUENCE [LARGE SCALE GENOMIC DNA]</scope>
</reference>
<dbReference type="GO" id="GO:0005813">
    <property type="term" value="C:centrosome"/>
    <property type="evidence" value="ECO:0007669"/>
    <property type="project" value="InterPro"/>
</dbReference>
<dbReference type="GeneTree" id="ENSGT00940000164292"/>
<dbReference type="Ensembl" id="ENSECRT00000020503.1">
    <property type="protein sequence ID" value="ENSECRP00000020070.1"/>
    <property type="gene ID" value="ENSECRG00000013469.1"/>
</dbReference>
<organism evidence="3 4">
    <name type="scientific">Erpetoichthys calabaricus</name>
    <name type="common">Rope fish</name>
    <name type="synonym">Calamoichthys calabaricus</name>
    <dbReference type="NCBI Taxonomy" id="27687"/>
    <lineage>
        <taxon>Eukaryota</taxon>
        <taxon>Metazoa</taxon>
        <taxon>Chordata</taxon>
        <taxon>Craniata</taxon>
        <taxon>Vertebrata</taxon>
        <taxon>Euteleostomi</taxon>
        <taxon>Actinopterygii</taxon>
        <taxon>Polypteriformes</taxon>
        <taxon>Polypteridae</taxon>
        <taxon>Erpetoichthys</taxon>
    </lineage>
</organism>
<sequence>MKSQSDEVQEELDEYQRELRDRANRSLQRLCNVLQEKPITEKAFSSENTEEMTHRSSEGTVSRQETELERSWSELKQSDAVNQLRLLIRQKEKEAKFATSPSRQKTTRMKDAKSPSADVPAVEDVIPIIHSQSQYIQHLEAEVRFCKTELSDMKQRIMVVVREELKSKPTEDAQKDSTITNHESKIIQNNVPVTSESTHAYISQSPQAISSTAEFTKWQMELEKLNLLYQAKTEVYEAQVISLRKDLAISQKDCEDLKGRLRHQESRNSLSNGRLVSGLCVKCAQHEAVLAQTHTNVHMQAIERLTRERDELMSVLSSLRSDLNEVQQRELNAFQQVKQAVEMAEEANLEKTKAMFQCEQLRNEIARQRERLDKELAVEQEKIARARDEVKEEMEKDKQTLKATAMHLSEKVASLESQTERLTREKDSLASQLEDAQKRCISQQDDTVKVCSELRHQLNQLQMQRDEAEKNLRECRSQNTRDLELRDQEIEKLSLEISKIKKRLDSAQQDAAQAKNESLRLTELLGRAEHQLHLTRLEKETALRCRSDDVKALTFQAQLCEQELTQKIQQMEAQHDKNVQECGVVLKSQNELIGKLKTECQNLESTLERITEKNRLEIDKLSQENKNLKATLGRCQKDKGEMEEQCIQHGKMHERMKKRY</sequence>
<feature type="coiled-coil region" evidence="1">
    <location>
        <begin position="561"/>
        <end position="645"/>
    </location>
</feature>
<keyword evidence="4" id="KW-1185">Reference proteome</keyword>
<dbReference type="GO" id="GO:0035148">
    <property type="term" value="P:tube formation"/>
    <property type="evidence" value="ECO:0007669"/>
    <property type="project" value="TreeGrafter"/>
</dbReference>